<evidence type="ECO:0000313" key="2">
    <source>
        <dbReference type="EMBL" id="KAL2512952.1"/>
    </source>
</evidence>
<feature type="region of interest" description="Disordered" evidence="1">
    <location>
        <begin position="1"/>
        <end position="33"/>
    </location>
</feature>
<name>A0ABD1TJP3_9LAMI</name>
<protein>
    <submittedName>
        <fullName evidence="2">Uncharacterized protein</fullName>
    </submittedName>
</protein>
<dbReference type="Proteomes" id="UP001604336">
    <property type="component" value="Unassembled WGS sequence"/>
</dbReference>
<gene>
    <name evidence="2" type="ORF">Adt_18552</name>
</gene>
<feature type="compositionally biased region" description="Polar residues" evidence="1">
    <location>
        <begin position="14"/>
        <end position="31"/>
    </location>
</feature>
<evidence type="ECO:0000256" key="1">
    <source>
        <dbReference type="SAM" id="MobiDB-lite"/>
    </source>
</evidence>
<accession>A0ABD1TJP3</accession>
<sequence length="155" mass="16597">MSSGSGDSQNQSDVRTNSSIQGESPLSSFSSEAVGELNQAHLASCLSTPSVSGREVCPTVPLKKVVGKKRADVGVPEMRGSLDKRDAPAARVLDEKLRRSVTEAPIARSRITAKELEDLRLSYDTPTSVTLKAPGLEERADDPPEGFVVIYEPVM</sequence>
<keyword evidence="3" id="KW-1185">Reference proteome</keyword>
<evidence type="ECO:0000313" key="3">
    <source>
        <dbReference type="Proteomes" id="UP001604336"/>
    </source>
</evidence>
<dbReference type="EMBL" id="JBFOLK010000005">
    <property type="protein sequence ID" value="KAL2512952.1"/>
    <property type="molecule type" value="Genomic_DNA"/>
</dbReference>
<feature type="compositionally biased region" description="Low complexity" evidence="1">
    <location>
        <begin position="1"/>
        <end position="13"/>
    </location>
</feature>
<organism evidence="2 3">
    <name type="scientific">Abeliophyllum distichum</name>
    <dbReference type="NCBI Taxonomy" id="126358"/>
    <lineage>
        <taxon>Eukaryota</taxon>
        <taxon>Viridiplantae</taxon>
        <taxon>Streptophyta</taxon>
        <taxon>Embryophyta</taxon>
        <taxon>Tracheophyta</taxon>
        <taxon>Spermatophyta</taxon>
        <taxon>Magnoliopsida</taxon>
        <taxon>eudicotyledons</taxon>
        <taxon>Gunneridae</taxon>
        <taxon>Pentapetalae</taxon>
        <taxon>asterids</taxon>
        <taxon>lamiids</taxon>
        <taxon>Lamiales</taxon>
        <taxon>Oleaceae</taxon>
        <taxon>Forsythieae</taxon>
        <taxon>Abeliophyllum</taxon>
    </lineage>
</organism>
<comment type="caution">
    <text evidence="2">The sequence shown here is derived from an EMBL/GenBank/DDBJ whole genome shotgun (WGS) entry which is preliminary data.</text>
</comment>
<dbReference type="AlphaFoldDB" id="A0ABD1TJP3"/>
<reference evidence="3" key="1">
    <citation type="submission" date="2024-07" db="EMBL/GenBank/DDBJ databases">
        <title>Two chromosome-level genome assemblies of Korean endemic species Abeliophyllum distichum and Forsythia ovata (Oleaceae).</title>
        <authorList>
            <person name="Jang H."/>
        </authorList>
    </citation>
    <scope>NUCLEOTIDE SEQUENCE [LARGE SCALE GENOMIC DNA]</scope>
</reference>
<proteinExistence type="predicted"/>